<keyword evidence="1" id="KW-1133">Transmembrane helix</keyword>
<feature type="transmembrane region" description="Helical" evidence="1">
    <location>
        <begin position="115"/>
        <end position="136"/>
    </location>
</feature>
<protein>
    <recommendedName>
        <fullName evidence="4">FAR-17a/AIG1-like protein</fullName>
    </recommendedName>
</protein>
<reference evidence="3" key="1">
    <citation type="journal article" date="2019" name="Int. J. Syst. Evol. Microbiol.">
        <title>The Global Catalogue of Microorganisms (GCM) 10K type strain sequencing project: providing services to taxonomists for standard genome sequencing and annotation.</title>
        <authorList>
            <consortium name="The Broad Institute Genomics Platform"/>
            <consortium name="The Broad Institute Genome Sequencing Center for Infectious Disease"/>
            <person name="Wu L."/>
            <person name="Ma J."/>
        </authorList>
    </citation>
    <scope>NUCLEOTIDE SEQUENCE [LARGE SCALE GENOMIC DNA]</scope>
    <source>
        <strain evidence="3">JCM 16929</strain>
    </source>
</reference>
<keyword evidence="1" id="KW-0472">Membrane</keyword>
<keyword evidence="3" id="KW-1185">Reference proteome</keyword>
<evidence type="ECO:0000313" key="3">
    <source>
        <dbReference type="Proteomes" id="UP001501490"/>
    </source>
</evidence>
<feature type="transmembrane region" description="Helical" evidence="1">
    <location>
        <begin position="148"/>
        <end position="174"/>
    </location>
</feature>
<name>A0ABP6ZHM8_9ACTN</name>
<dbReference type="InterPro" id="IPR049713">
    <property type="entry name" value="Pr6Pr-like"/>
</dbReference>
<evidence type="ECO:0000256" key="1">
    <source>
        <dbReference type="SAM" id="Phobius"/>
    </source>
</evidence>
<evidence type="ECO:0008006" key="4">
    <source>
        <dbReference type="Google" id="ProtNLM"/>
    </source>
</evidence>
<organism evidence="2 3">
    <name type="scientific">Microlunatus ginsengisoli</name>
    <dbReference type="NCBI Taxonomy" id="363863"/>
    <lineage>
        <taxon>Bacteria</taxon>
        <taxon>Bacillati</taxon>
        <taxon>Actinomycetota</taxon>
        <taxon>Actinomycetes</taxon>
        <taxon>Propionibacteriales</taxon>
        <taxon>Propionibacteriaceae</taxon>
        <taxon>Microlunatus</taxon>
    </lineage>
</organism>
<feature type="transmembrane region" description="Helical" evidence="1">
    <location>
        <begin position="84"/>
        <end position="103"/>
    </location>
</feature>
<feature type="transmembrane region" description="Helical" evidence="1">
    <location>
        <begin position="186"/>
        <end position="206"/>
    </location>
</feature>
<dbReference type="Proteomes" id="UP001501490">
    <property type="component" value="Unassembled WGS sequence"/>
</dbReference>
<comment type="caution">
    <text evidence="2">The sequence shown here is derived from an EMBL/GenBank/DDBJ whole genome shotgun (WGS) entry which is preliminary data.</text>
</comment>
<gene>
    <name evidence="2" type="ORF">GCM10022236_08720</name>
</gene>
<dbReference type="NCBIfam" id="NF038065">
    <property type="entry name" value="Pr6Pr"/>
    <property type="match status" value="1"/>
</dbReference>
<feature type="transmembrane region" description="Helical" evidence="1">
    <location>
        <begin position="52"/>
        <end position="72"/>
    </location>
</feature>
<sequence>MGSGRRVARVVFGATFVIAASAVSWQFVQDLLGLWDDPGEPKPPVGVRAWRFFSYFTTQSVLLVAITALTLLRRPDRDGRWWRVVRLDTLVGITITGLVHWFLLHPLDHFKGWLWVSDTLTHVVVPIVAVAAWLVFGPRQRVSPRVVLAGLIWPLAWLGYTLLVGAITGWYPYFFLDVSQTGAGGVAIYSVAILLLWALVSAIFWLGDRLLPRQAPAP</sequence>
<keyword evidence="1" id="KW-0812">Transmembrane</keyword>
<accession>A0ABP6ZHM8</accession>
<proteinExistence type="predicted"/>
<feature type="transmembrane region" description="Helical" evidence="1">
    <location>
        <begin position="7"/>
        <end position="28"/>
    </location>
</feature>
<dbReference type="RefSeq" id="WP_344801867.1">
    <property type="nucleotide sequence ID" value="NZ_BAABAB010000006.1"/>
</dbReference>
<dbReference type="EMBL" id="BAABAB010000006">
    <property type="protein sequence ID" value="GAA3609325.1"/>
    <property type="molecule type" value="Genomic_DNA"/>
</dbReference>
<evidence type="ECO:0000313" key="2">
    <source>
        <dbReference type="EMBL" id="GAA3609325.1"/>
    </source>
</evidence>